<keyword evidence="3" id="KW-1185">Reference proteome</keyword>
<dbReference type="EMBL" id="JBHRXV010000001">
    <property type="protein sequence ID" value="MFC3711280.1"/>
    <property type="molecule type" value="Genomic_DNA"/>
</dbReference>
<comment type="caution">
    <text evidence="2">The sequence shown here is derived from an EMBL/GenBank/DDBJ whole genome shotgun (WGS) entry which is preliminary data.</text>
</comment>
<dbReference type="RefSeq" id="WP_380855883.1">
    <property type="nucleotide sequence ID" value="NZ_JBHRXV010000001.1"/>
</dbReference>
<reference evidence="3" key="1">
    <citation type="journal article" date="2019" name="Int. J. Syst. Evol. Microbiol.">
        <title>The Global Catalogue of Microorganisms (GCM) 10K type strain sequencing project: providing services to taxonomists for standard genome sequencing and annotation.</title>
        <authorList>
            <consortium name="The Broad Institute Genomics Platform"/>
            <consortium name="The Broad Institute Genome Sequencing Center for Infectious Disease"/>
            <person name="Wu L."/>
            <person name="Ma J."/>
        </authorList>
    </citation>
    <scope>NUCLEOTIDE SEQUENCE [LARGE SCALE GENOMIC DNA]</scope>
    <source>
        <strain evidence="3">KCTC 42644</strain>
    </source>
</reference>
<proteinExistence type="predicted"/>
<evidence type="ECO:0000313" key="3">
    <source>
        <dbReference type="Proteomes" id="UP001595615"/>
    </source>
</evidence>
<dbReference type="Proteomes" id="UP001595615">
    <property type="component" value="Unassembled WGS sequence"/>
</dbReference>
<name>A0ABV7X557_9SPHN</name>
<dbReference type="NCBIfam" id="TIGR01555">
    <property type="entry name" value="phge_rel_HI1409"/>
    <property type="match status" value="1"/>
</dbReference>
<dbReference type="InterPro" id="IPR024459">
    <property type="entry name" value="Acb1-like_N"/>
</dbReference>
<accession>A0ABV7X557</accession>
<protein>
    <submittedName>
        <fullName evidence="2">DUF1073 domain-containing protein</fullName>
    </submittedName>
</protein>
<dbReference type="Pfam" id="PF06381">
    <property type="entry name" value="Phage_portal_3"/>
    <property type="match status" value="1"/>
</dbReference>
<evidence type="ECO:0000313" key="2">
    <source>
        <dbReference type="EMBL" id="MFC3711280.1"/>
    </source>
</evidence>
<feature type="domain" description="Anti-CBASS protein Acb1-like N-terminal" evidence="1">
    <location>
        <begin position="39"/>
        <end position="393"/>
    </location>
</feature>
<organism evidence="2 3">
    <name type="scientific">Sphingoaurantiacus capsulatus</name>
    <dbReference type="NCBI Taxonomy" id="1771310"/>
    <lineage>
        <taxon>Bacteria</taxon>
        <taxon>Pseudomonadati</taxon>
        <taxon>Pseudomonadota</taxon>
        <taxon>Alphaproteobacteria</taxon>
        <taxon>Sphingomonadales</taxon>
        <taxon>Sphingosinicellaceae</taxon>
        <taxon>Sphingoaurantiacus</taxon>
    </lineage>
</organism>
<evidence type="ECO:0000259" key="1">
    <source>
        <dbReference type="Pfam" id="PF06381"/>
    </source>
</evidence>
<dbReference type="InterPro" id="IPR006445">
    <property type="entry name" value="Phage-assoc_HI1409"/>
</dbReference>
<gene>
    <name evidence="2" type="ORF">ACFOMD_01775</name>
</gene>
<sequence>MGFVSELRDGLTNLITGAGTAADKRAHSVYALRHVDPAQVEAAYRSSWLVRKIIDLPAHDATRAWRRWQAAPEAIAAIEAEERRLELRRKVRRALVLARLHGGAAILLGVGDGDAAMPIDLARIGKGGLRYAHVLSRWELVHGERRMDPEDPWFGQPTHFLLRGRGGGEVKLHPSRVVAFVGQAVPEASAIGPGLMGGASWFWGDPLLQSIEDAVKNADAAQNGFAALIDEAKVDVFGIPDLLSSLASREYEERLLRRLSLAKLGQSTHNAKLKDASETWETRQVVWTGMPEVIDRYLQLVAGAADIPVTRLLGQAPAGLNATGESDLRNYYDSVAAMQANELRPLLERIDAVMLRSLFGSVPGDVWFEFAPLWQLAPKERAEVDKLNAETAAIDAASGLIPAEALAAGRRGRVIEDGCYPGLEAALANLPAVSAVA</sequence>